<dbReference type="InterPro" id="IPR026151">
    <property type="entry name" value="Maspardin"/>
</dbReference>
<keyword evidence="5" id="KW-0378">Hydrolase</keyword>
<evidence type="ECO:0000313" key="6">
    <source>
        <dbReference type="Proteomes" id="UP000261905"/>
    </source>
</evidence>
<keyword evidence="6" id="KW-1185">Reference proteome</keyword>
<protein>
    <recommendedName>
        <fullName evidence="2">Maspardin</fullName>
    </recommendedName>
</protein>
<evidence type="ECO:0000256" key="3">
    <source>
        <dbReference type="ARBA" id="ARBA00022490"/>
    </source>
</evidence>
<dbReference type="GO" id="GO:0005737">
    <property type="term" value="C:cytoplasm"/>
    <property type="evidence" value="ECO:0007669"/>
    <property type="project" value="UniProtKB-SubCell"/>
</dbReference>
<dbReference type="RefSeq" id="WP_116048652.1">
    <property type="nucleotide sequence ID" value="NZ_QUBQ01000005.1"/>
</dbReference>
<dbReference type="Gene3D" id="3.40.50.1820">
    <property type="entry name" value="alpha/beta hydrolase"/>
    <property type="match status" value="1"/>
</dbReference>
<accession>A0A371P656</accession>
<evidence type="ECO:0000256" key="2">
    <source>
        <dbReference type="ARBA" id="ARBA00020148"/>
    </source>
</evidence>
<dbReference type="Pfam" id="PF00561">
    <property type="entry name" value="Abhydrolase_1"/>
    <property type="match status" value="1"/>
</dbReference>
<evidence type="ECO:0000313" key="5">
    <source>
        <dbReference type="EMBL" id="REK71433.1"/>
    </source>
</evidence>
<organism evidence="5 6">
    <name type="scientific">Paenibacillus paeoniae</name>
    <dbReference type="NCBI Taxonomy" id="2292705"/>
    <lineage>
        <taxon>Bacteria</taxon>
        <taxon>Bacillati</taxon>
        <taxon>Bacillota</taxon>
        <taxon>Bacilli</taxon>
        <taxon>Bacillales</taxon>
        <taxon>Paenibacillaceae</taxon>
        <taxon>Paenibacillus</taxon>
    </lineage>
</organism>
<dbReference type="SUPFAM" id="SSF53474">
    <property type="entry name" value="alpha/beta-Hydrolases"/>
    <property type="match status" value="1"/>
</dbReference>
<dbReference type="AlphaFoldDB" id="A0A371P656"/>
<gene>
    <name evidence="5" type="ORF">DX130_20730</name>
</gene>
<feature type="domain" description="AB hydrolase-1" evidence="4">
    <location>
        <begin position="44"/>
        <end position="274"/>
    </location>
</feature>
<comment type="caution">
    <text evidence="5">The sequence shown here is derived from an EMBL/GenBank/DDBJ whole genome shotgun (WGS) entry which is preliminary data.</text>
</comment>
<dbReference type="InterPro" id="IPR000073">
    <property type="entry name" value="AB_hydrolase_1"/>
</dbReference>
<evidence type="ECO:0000259" key="4">
    <source>
        <dbReference type="Pfam" id="PF00561"/>
    </source>
</evidence>
<dbReference type="PANTHER" id="PTHR15913">
    <property type="entry name" value="ACID CLUSTER PROTEIN 33"/>
    <property type="match status" value="1"/>
</dbReference>
<sequence length="288" mass="33065">MPKAAIEHPLFEQLIAFRTTYPKQTISHDRLQWKYHISGKGKQALLLLPGGLGSGEAFFSHFMELSSRYTVIAPYYGKAEHIEQLSDGIIAIMEHENIESFHVLGQSFGGLVAQALLSKVPHRIDRMILSHTTSASPEPASISSQKRIVRIRNLMRIVKMVPRSMFITVSRNKIQKHFRSMPAGEGAFWLWYFEELIRSQPKQEHLAIYQCMLNLDKKPLPPPSQTFDQSNILVIDSPADASFSGEERDSVRLQFPEADYLRFKHAGHLSIITERKMYMREIRKFLLT</sequence>
<name>A0A371P656_9BACL</name>
<dbReference type="OrthoDB" id="53505at2"/>
<dbReference type="PANTHER" id="PTHR15913:SF0">
    <property type="entry name" value="MASPARDIN"/>
    <property type="match status" value="1"/>
</dbReference>
<dbReference type="Proteomes" id="UP000261905">
    <property type="component" value="Unassembled WGS sequence"/>
</dbReference>
<comment type="subcellular location">
    <subcellularLocation>
        <location evidence="1">Cytoplasm</location>
    </subcellularLocation>
</comment>
<dbReference type="GO" id="GO:0016787">
    <property type="term" value="F:hydrolase activity"/>
    <property type="evidence" value="ECO:0007669"/>
    <property type="project" value="UniProtKB-KW"/>
</dbReference>
<dbReference type="InterPro" id="IPR029058">
    <property type="entry name" value="AB_hydrolase_fold"/>
</dbReference>
<evidence type="ECO:0000256" key="1">
    <source>
        <dbReference type="ARBA" id="ARBA00004496"/>
    </source>
</evidence>
<reference evidence="5 6" key="1">
    <citation type="submission" date="2018-08" db="EMBL/GenBank/DDBJ databases">
        <title>Paenibacillus sp. M4BSY-1, whole genome shotgun sequence.</title>
        <authorList>
            <person name="Tuo L."/>
        </authorList>
    </citation>
    <scope>NUCLEOTIDE SEQUENCE [LARGE SCALE GENOMIC DNA]</scope>
    <source>
        <strain evidence="5 6">M4BSY-1</strain>
    </source>
</reference>
<keyword evidence="3" id="KW-0963">Cytoplasm</keyword>
<proteinExistence type="predicted"/>
<dbReference type="EMBL" id="QUBQ01000005">
    <property type="protein sequence ID" value="REK71433.1"/>
    <property type="molecule type" value="Genomic_DNA"/>
</dbReference>